<evidence type="ECO:0000256" key="4">
    <source>
        <dbReference type="ARBA" id="ARBA00023136"/>
    </source>
</evidence>
<feature type="transmembrane region" description="Helical" evidence="6">
    <location>
        <begin position="387"/>
        <end position="404"/>
    </location>
</feature>
<evidence type="ECO:0000256" key="1">
    <source>
        <dbReference type="ARBA" id="ARBA00004141"/>
    </source>
</evidence>
<evidence type="ECO:0000256" key="5">
    <source>
        <dbReference type="SAM" id="MobiDB-lite"/>
    </source>
</evidence>
<evidence type="ECO:0000313" key="8">
    <source>
        <dbReference type="EMBL" id="PWN87629.1"/>
    </source>
</evidence>
<proteinExistence type="predicted"/>
<dbReference type="OrthoDB" id="10021397at2759"/>
<keyword evidence="4 6" id="KW-0472">Membrane</keyword>
<keyword evidence="3 6" id="KW-1133">Transmembrane helix</keyword>
<gene>
    <name evidence="8" type="ORF">FA10DRAFT_268965</name>
</gene>
<dbReference type="GO" id="GO:0005886">
    <property type="term" value="C:plasma membrane"/>
    <property type="evidence" value="ECO:0007669"/>
    <property type="project" value="TreeGrafter"/>
</dbReference>
<feature type="transmembrane region" description="Helical" evidence="6">
    <location>
        <begin position="233"/>
        <end position="255"/>
    </location>
</feature>
<dbReference type="GeneID" id="37044469"/>
<reference evidence="8 9" key="1">
    <citation type="journal article" date="2018" name="Mol. Biol. Evol.">
        <title>Broad Genomic Sampling Reveals a Smut Pathogenic Ancestry of the Fungal Clade Ustilaginomycotina.</title>
        <authorList>
            <person name="Kijpornyongpan T."/>
            <person name="Mondo S.J."/>
            <person name="Barry K."/>
            <person name="Sandor L."/>
            <person name="Lee J."/>
            <person name="Lipzen A."/>
            <person name="Pangilinan J."/>
            <person name="LaButti K."/>
            <person name="Hainaut M."/>
            <person name="Henrissat B."/>
            <person name="Grigoriev I.V."/>
            <person name="Spatafora J.W."/>
            <person name="Aime M.C."/>
        </authorList>
    </citation>
    <scope>NUCLEOTIDE SEQUENCE [LARGE SCALE GENOMIC DNA]</scope>
    <source>
        <strain evidence="8 9">MCA 4198</strain>
    </source>
</reference>
<feature type="domain" description="Major facilitator superfamily (MFS) profile" evidence="7">
    <location>
        <begin position="81"/>
        <end position="572"/>
    </location>
</feature>
<protein>
    <submittedName>
        <fullName evidence="8">MFS general substrate transporter</fullName>
    </submittedName>
</protein>
<dbReference type="InterPro" id="IPR011701">
    <property type="entry name" value="MFS"/>
</dbReference>
<comment type="subcellular location">
    <subcellularLocation>
        <location evidence="1">Membrane</location>
        <topology evidence="1">Multi-pass membrane protein</topology>
    </subcellularLocation>
</comment>
<feature type="transmembrane region" description="Helical" evidence="6">
    <location>
        <begin position="115"/>
        <end position="134"/>
    </location>
</feature>
<feature type="compositionally biased region" description="Polar residues" evidence="5">
    <location>
        <begin position="31"/>
        <end position="42"/>
    </location>
</feature>
<dbReference type="RefSeq" id="XP_025374827.1">
    <property type="nucleotide sequence ID" value="XM_025522553.1"/>
</dbReference>
<feature type="compositionally biased region" description="Polar residues" evidence="5">
    <location>
        <begin position="1"/>
        <end position="24"/>
    </location>
</feature>
<dbReference type="PRINTS" id="PR01036">
    <property type="entry name" value="TCRTETB"/>
</dbReference>
<dbReference type="Gene3D" id="1.20.1720.10">
    <property type="entry name" value="Multidrug resistance protein D"/>
    <property type="match status" value="1"/>
</dbReference>
<dbReference type="AlphaFoldDB" id="A0A316YEJ1"/>
<feature type="transmembrane region" description="Helical" evidence="6">
    <location>
        <begin position="549"/>
        <end position="571"/>
    </location>
</feature>
<dbReference type="EMBL" id="KZ819639">
    <property type="protein sequence ID" value="PWN87629.1"/>
    <property type="molecule type" value="Genomic_DNA"/>
</dbReference>
<evidence type="ECO:0000256" key="2">
    <source>
        <dbReference type="ARBA" id="ARBA00022692"/>
    </source>
</evidence>
<feature type="transmembrane region" description="Helical" evidence="6">
    <location>
        <begin position="441"/>
        <end position="462"/>
    </location>
</feature>
<feature type="transmembrane region" description="Helical" evidence="6">
    <location>
        <begin position="276"/>
        <end position="296"/>
    </location>
</feature>
<feature type="transmembrane region" description="Helical" evidence="6">
    <location>
        <begin position="308"/>
        <end position="326"/>
    </location>
</feature>
<evidence type="ECO:0000256" key="6">
    <source>
        <dbReference type="SAM" id="Phobius"/>
    </source>
</evidence>
<feature type="transmembrane region" description="Helical" evidence="6">
    <location>
        <begin position="416"/>
        <end position="435"/>
    </location>
</feature>
<feature type="transmembrane region" description="Helical" evidence="6">
    <location>
        <begin position="205"/>
        <end position="227"/>
    </location>
</feature>
<evidence type="ECO:0000313" key="9">
    <source>
        <dbReference type="Proteomes" id="UP000245768"/>
    </source>
</evidence>
<dbReference type="PANTHER" id="PTHR23501">
    <property type="entry name" value="MAJOR FACILITATOR SUPERFAMILY"/>
    <property type="match status" value="1"/>
</dbReference>
<accession>A0A316YEJ1</accession>
<dbReference type="SUPFAM" id="SSF103473">
    <property type="entry name" value="MFS general substrate transporter"/>
    <property type="match status" value="1"/>
</dbReference>
<dbReference type="GO" id="GO:0022857">
    <property type="term" value="F:transmembrane transporter activity"/>
    <property type="evidence" value="ECO:0007669"/>
    <property type="project" value="InterPro"/>
</dbReference>
<evidence type="ECO:0000256" key="3">
    <source>
        <dbReference type="ARBA" id="ARBA00022989"/>
    </source>
</evidence>
<name>A0A316YEJ1_9BASI</name>
<dbReference type="Proteomes" id="UP000245768">
    <property type="component" value="Unassembled WGS sequence"/>
</dbReference>
<dbReference type="Gene3D" id="1.20.1250.20">
    <property type="entry name" value="MFS general substrate transporter like domains"/>
    <property type="match status" value="1"/>
</dbReference>
<dbReference type="InParanoid" id="A0A316YEJ1"/>
<feature type="compositionally biased region" description="Basic and acidic residues" evidence="5">
    <location>
        <begin position="43"/>
        <end position="59"/>
    </location>
</feature>
<feature type="transmembrane region" description="Helical" evidence="6">
    <location>
        <begin position="346"/>
        <end position="367"/>
    </location>
</feature>
<organism evidence="8 9">
    <name type="scientific">Acaromyces ingoldii</name>
    <dbReference type="NCBI Taxonomy" id="215250"/>
    <lineage>
        <taxon>Eukaryota</taxon>
        <taxon>Fungi</taxon>
        <taxon>Dikarya</taxon>
        <taxon>Basidiomycota</taxon>
        <taxon>Ustilaginomycotina</taxon>
        <taxon>Exobasidiomycetes</taxon>
        <taxon>Exobasidiales</taxon>
        <taxon>Cryptobasidiaceae</taxon>
        <taxon>Acaromyces</taxon>
    </lineage>
</organism>
<dbReference type="InterPro" id="IPR020846">
    <property type="entry name" value="MFS_dom"/>
</dbReference>
<feature type="region of interest" description="Disordered" evidence="5">
    <location>
        <begin position="1"/>
        <end position="67"/>
    </location>
</feature>
<feature type="transmembrane region" description="Helical" evidence="6">
    <location>
        <begin position="81"/>
        <end position="103"/>
    </location>
</feature>
<dbReference type="Pfam" id="PF07690">
    <property type="entry name" value="MFS_1"/>
    <property type="match status" value="1"/>
</dbReference>
<feature type="transmembrane region" description="Helical" evidence="6">
    <location>
        <begin position="474"/>
        <end position="499"/>
    </location>
</feature>
<dbReference type="InterPro" id="IPR036259">
    <property type="entry name" value="MFS_trans_sf"/>
</dbReference>
<dbReference type="PROSITE" id="PS50850">
    <property type="entry name" value="MFS"/>
    <property type="match status" value="1"/>
</dbReference>
<feature type="transmembrane region" description="Helical" evidence="6">
    <location>
        <begin position="146"/>
        <end position="164"/>
    </location>
</feature>
<dbReference type="PANTHER" id="PTHR23501:SF198">
    <property type="entry name" value="AZOLE RESISTANCE PROTEIN 1-RELATED"/>
    <property type="match status" value="1"/>
</dbReference>
<keyword evidence="9" id="KW-1185">Reference proteome</keyword>
<evidence type="ECO:0000259" key="7">
    <source>
        <dbReference type="PROSITE" id="PS50850"/>
    </source>
</evidence>
<keyword evidence="2 6" id="KW-0812">Transmembrane</keyword>
<feature type="transmembrane region" description="Helical" evidence="6">
    <location>
        <begin position="176"/>
        <end position="193"/>
    </location>
</feature>
<dbReference type="STRING" id="215250.A0A316YEJ1"/>
<sequence length="599" mass="64259">MAFEQQEQAPENKPSSNMQTSQADQVADLASNPQDPALASTTSEDHSSKMEEVIEKTKSEEDDDDDIQAPEILSAKRFIPIYIGLLLGIFIISLDNTVIATAQVDIVTDLGGENMIAWLPTTFLIGQGAFALFWGQVLASFASKHILLFNVFLFEVGSLVSALAPNMGAVLAGRTISGAGAAGMMSAAVQILAETTTLEQRAVYIGMLGSLFSVSMIAGPLIGGALTKVSWRWVFWINLPIGGVAFLIIFLLSPTTRPLGSSKTRITPLLDRIKKIDIVGSALLAVLMCAVIIPIQESSKTGWSSYKVWIPICFSLLIALTFYGWIRFNGEERSLFPAALLKDLNLVGCVMTSFLTFWVIIQFMYLIPYYYQTVRGHTPTKSGVDMLALMITVGICSIVGGVLAKKSHHYFPQMAFFPLLGAVGAGISYMTSVTTGTGLQIGSQILLGLGMGMIIQGPLLTVQANTDKRLISKATAFAIYAQRFGGGVGSSVSSAILAAQLPGAIRAHLPAGVDPIAYEHIEPSAIYGLPSGPTRDSMLAALTSVIDRIYIVGVPVFVVISLIVISTLKITNIETRKVTRKRDIVRRLVGSQRASSSPA</sequence>